<protein>
    <recommendedName>
        <fullName evidence="10">Protein kinase domain-containing protein</fullName>
    </recommendedName>
</protein>
<sequence>MGSHSFRSDDWDREMCVNISHFKIHHTIGKGCFCRVWLAKHKTTKQIYALKEILKSRVIAQKHVGAALNEQTILSTIRHPFLVNMHHAFQSRDYLFLTLDLKTGGDLRYHLLNHTFVEEEARFMISCVILTLEYLHSNKIIHRDLKPENWLLDEDGYVCLTDFGIARKLENETCREMSGTPGYMAPEVLCQESHTYTADWFAIGVILYEIITGLRPYVGKNMNQIKNQILDRQIQLKHENLSGDWSKECVDFVNKLIQREPQNRLGFKGVSEVKNHPWVKNVEWEKLLRKEVAPVFKPPKANNFNHKYVSEEWRDGIVAKSDYNQEAFKGYFYNEMSQGDKVESNHHDLHSRRKYNLCQLWK</sequence>
<evidence type="ECO:0000256" key="2">
    <source>
        <dbReference type="ARBA" id="ARBA00022679"/>
    </source>
</evidence>
<evidence type="ECO:0000259" key="6">
    <source>
        <dbReference type="PROSITE" id="PS50011"/>
    </source>
</evidence>
<evidence type="ECO:0008006" key="10">
    <source>
        <dbReference type="Google" id="ProtNLM"/>
    </source>
</evidence>
<evidence type="ECO:0000313" key="9">
    <source>
        <dbReference type="Proteomes" id="UP001162131"/>
    </source>
</evidence>
<keyword evidence="3" id="KW-0547">Nucleotide-binding</keyword>
<keyword evidence="9" id="KW-1185">Reference proteome</keyword>
<dbReference type="PROSITE" id="PS50011">
    <property type="entry name" value="PROTEIN_KINASE_DOM"/>
    <property type="match status" value="1"/>
</dbReference>
<dbReference type="SMART" id="SM00220">
    <property type="entry name" value="S_TKc"/>
    <property type="match status" value="1"/>
</dbReference>
<dbReference type="PANTHER" id="PTHR24351">
    <property type="entry name" value="RIBOSOMAL PROTEIN S6 KINASE"/>
    <property type="match status" value="1"/>
</dbReference>
<organism evidence="8 9">
    <name type="scientific">Blepharisma stoltei</name>
    <dbReference type="NCBI Taxonomy" id="1481888"/>
    <lineage>
        <taxon>Eukaryota</taxon>
        <taxon>Sar</taxon>
        <taxon>Alveolata</taxon>
        <taxon>Ciliophora</taxon>
        <taxon>Postciliodesmatophora</taxon>
        <taxon>Heterotrichea</taxon>
        <taxon>Heterotrichida</taxon>
        <taxon>Blepharismidae</taxon>
        <taxon>Blepharisma</taxon>
    </lineage>
</organism>
<dbReference type="Gene3D" id="3.30.200.20">
    <property type="entry name" value="Phosphorylase Kinase, domain 1"/>
    <property type="match status" value="1"/>
</dbReference>
<dbReference type="GO" id="GO:0004674">
    <property type="term" value="F:protein serine/threonine kinase activity"/>
    <property type="evidence" value="ECO:0007669"/>
    <property type="project" value="UniProtKB-KW"/>
</dbReference>
<dbReference type="Pfam" id="PF00069">
    <property type="entry name" value="Pkinase"/>
    <property type="match status" value="1"/>
</dbReference>
<dbReference type="InterPro" id="IPR000719">
    <property type="entry name" value="Prot_kinase_dom"/>
</dbReference>
<feature type="domain" description="Protein kinase" evidence="6">
    <location>
        <begin position="22"/>
        <end position="279"/>
    </location>
</feature>
<dbReference type="Proteomes" id="UP001162131">
    <property type="component" value="Unassembled WGS sequence"/>
</dbReference>
<proteinExistence type="predicted"/>
<dbReference type="Gene3D" id="1.10.510.10">
    <property type="entry name" value="Transferase(Phosphotransferase) domain 1"/>
    <property type="match status" value="1"/>
</dbReference>
<dbReference type="FunFam" id="1.10.510.10:FF:001024">
    <property type="entry name" value="AGC protein kinase"/>
    <property type="match status" value="1"/>
</dbReference>
<dbReference type="GO" id="GO:0005524">
    <property type="term" value="F:ATP binding"/>
    <property type="evidence" value="ECO:0007669"/>
    <property type="project" value="UniProtKB-KW"/>
</dbReference>
<feature type="domain" description="AGC-kinase C-terminal" evidence="7">
    <location>
        <begin position="280"/>
        <end position="343"/>
    </location>
</feature>
<dbReference type="InterPro" id="IPR000961">
    <property type="entry name" value="AGC-kinase_C"/>
</dbReference>
<accession>A0AAU9JLX7</accession>
<keyword evidence="5" id="KW-0067">ATP-binding</keyword>
<evidence type="ECO:0000256" key="5">
    <source>
        <dbReference type="ARBA" id="ARBA00022840"/>
    </source>
</evidence>
<dbReference type="SUPFAM" id="SSF56112">
    <property type="entry name" value="Protein kinase-like (PK-like)"/>
    <property type="match status" value="1"/>
</dbReference>
<reference evidence="8" key="1">
    <citation type="submission" date="2021-09" db="EMBL/GenBank/DDBJ databases">
        <authorList>
            <consortium name="AG Swart"/>
            <person name="Singh M."/>
            <person name="Singh A."/>
            <person name="Seah K."/>
            <person name="Emmerich C."/>
        </authorList>
    </citation>
    <scope>NUCLEOTIDE SEQUENCE</scope>
    <source>
        <strain evidence="8">ATCC30299</strain>
    </source>
</reference>
<dbReference type="InterPro" id="IPR011009">
    <property type="entry name" value="Kinase-like_dom_sf"/>
</dbReference>
<keyword evidence="4" id="KW-0418">Kinase</keyword>
<evidence type="ECO:0000256" key="3">
    <source>
        <dbReference type="ARBA" id="ARBA00022741"/>
    </source>
</evidence>
<name>A0AAU9JLX7_9CILI</name>
<comment type="caution">
    <text evidence="8">The sequence shown here is derived from an EMBL/GenBank/DDBJ whole genome shotgun (WGS) entry which is preliminary data.</text>
</comment>
<evidence type="ECO:0000256" key="4">
    <source>
        <dbReference type="ARBA" id="ARBA00022777"/>
    </source>
</evidence>
<keyword evidence="1" id="KW-0723">Serine/threonine-protein kinase</keyword>
<evidence type="ECO:0000256" key="1">
    <source>
        <dbReference type="ARBA" id="ARBA00022527"/>
    </source>
</evidence>
<gene>
    <name evidence="8" type="ORF">BSTOLATCC_MIC42227</name>
</gene>
<dbReference type="EMBL" id="CAJZBQ010000041">
    <property type="protein sequence ID" value="CAG9326968.1"/>
    <property type="molecule type" value="Genomic_DNA"/>
</dbReference>
<dbReference type="PROSITE" id="PS51285">
    <property type="entry name" value="AGC_KINASE_CTER"/>
    <property type="match status" value="1"/>
</dbReference>
<evidence type="ECO:0000259" key="7">
    <source>
        <dbReference type="PROSITE" id="PS51285"/>
    </source>
</evidence>
<evidence type="ECO:0000313" key="8">
    <source>
        <dbReference type="EMBL" id="CAG9326968.1"/>
    </source>
</evidence>
<dbReference type="AlphaFoldDB" id="A0AAU9JLX7"/>
<keyword evidence="2" id="KW-0808">Transferase</keyword>